<dbReference type="GeneID" id="14868507"/>
<organism evidence="6 7">
    <name type="scientific">Cavenderia fasciculata</name>
    <name type="common">Slime mold</name>
    <name type="synonym">Dictyostelium fasciculatum</name>
    <dbReference type="NCBI Taxonomy" id="261658"/>
    <lineage>
        <taxon>Eukaryota</taxon>
        <taxon>Amoebozoa</taxon>
        <taxon>Evosea</taxon>
        <taxon>Eumycetozoa</taxon>
        <taxon>Dictyostelia</taxon>
        <taxon>Acytosteliales</taxon>
        <taxon>Cavenderiaceae</taxon>
        <taxon>Cavenderia</taxon>
    </lineage>
</organism>
<evidence type="ECO:0000256" key="4">
    <source>
        <dbReference type="ARBA" id="ARBA00023128"/>
    </source>
</evidence>
<evidence type="ECO:0000256" key="3">
    <source>
        <dbReference type="ARBA" id="ARBA00022946"/>
    </source>
</evidence>
<dbReference type="OrthoDB" id="5673at2759"/>
<dbReference type="Gene3D" id="3.30.2180.10">
    <property type="entry name" value="ATP12-like"/>
    <property type="match status" value="1"/>
</dbReference>
<sequence>MNRYDVSLFVFLFEKTIILKRRHFIANIRYLYQITINMLKRIITTSTSRSNSLLGLTSCSINQQHQQQFCTTTATSKTTTTSTTTTTTNEEIKLPKLIKPRVHYTPINAKLASTMANEGLIDPKLSKLFKGEVLLEGIKNDGTTLKWYKHVGYTYDQEKGGYVPTLDNRAMKTPCGNHFVLPTKELAMAVAAEWHTQTTYIKPSRLPLSSALATCVDLTPEQRLKSITEIVGHLKTDPVCNREADESSKMRKLQDEKLDPVFEFANAYYGGGKNFKMSYGLNLSKHLPATLKRIQDHLGSLSNFHLLALQFITSSSKSFLCALAIYHQHVRLDGIYDTVAIEEEYQADIWGKIPFGHDLAEMETLNEIAPALFILRCLDPLPLPPSKPKRQINKN</sequence>
<comment type="similarity">
    <text evidence="2">Belongs to the ATP12 family.</text>
</comment>
<dbReference type="InterPro" id="IPR042272">
    <property type="entry name" value="ATP12_ATP_synth-F1-assembly_N"/>
</dbReference>
<evidence type="ECO:0000313" key="7">
    <source>
        <dbReference type="Proteomes" id="UP000007797"/>
    </source>
</evidence>
<dbReference type="SUPFAM" id="SSF160909">
    <property type="entry name" value="ATP12-like"/>
    <property type="match status" value="1"/>
</dbReference>
<gene>
    <name evidence="6" type="primary">atp12</name>
    <name evidence="6" type="ORF">DFA_08957</name>
</gene>
<evidence type="ECO:0000256" key="2">
    <source>
        <dbReference type="ARBA" id="ARBA00008231"/>
    </source>
</evidence>
<dbReference type="GO" id="GO:0033615">
    <property type="term" value="P:mitochondrial proton-transporting ATP synthase complex assembly"/>
    <property type="evidence" value="ECO:0007669"/>
    <property type="project" value="TreeGrafter"/>
</dbReference>
<keyword evidence="3" id="KW-0809">Transit peptide</keyword>
<keyword evidence="7" id="KW-1185">Reference proteome</keyword>
<dbReference type="PANTHER" id="PTHR21013">
    <property type="entry name" value="ATP SYNTHASE MITOCHONDRIAL F1 COMPLEX ASSEMBLY FACTOR 2/ATP12 PROTEIN, MITOCHONDRIAL PRECURSOR"/>
    <property type="match status" value="1"/>
</dbReference>
<proteinExistence type="inferred from homology"/>
<reference evidence="7" key="1">
    <citation type="journal article" date="2011" name="Genome Res.">
        <title>Phylogeny-wide analysis of social amoeba genomes highlights ancient origins for complex intercellular communication.</title>
        <authorList>
            <person name="Heidel A.J."/>
            <person name="Lawal H.M."/>
            <person name="Felder M."/>
            <person name="Schilde C."/>
            <person name="Helps N.R."/>
            <person name="Tunggal B."/>
            <person name="Rivero F."/>
            <person name="John U."/>
            <person name="Schleicher M."/>
            <person name="Eichinger L."/>
            <person name="Platzer M."/>
            <person name="Noegel A.A."/>
            <person name="Schaap P."/>
            <person name="Gloeckner G."/>
        </authorList>
    </citation>
    <scope>NUCLEOTIDE SEQUENCE [LARGE SCALE GENOMIC DNA]</scope>
    <source>
        <strain evidence="7">SH3</strain>
    </source>
</reference>
<dbReference type="KEGG" id="dfa:DFA_08957"/>
<keyword evidence="4" id="KW-0496">Mitochondrion</keyword>
<dbReference type="InterPro" id="IPR023335">
    <property type="entry name" value="ATP12_ortho_dom_sf"/>
</dbReference>
<name>F4Q6B2_CACFS</name>
<dbReference type="EMBL" id="GL883023">
    <property type="protein sequence ID" value="EGG16422.1"/>
    <property type="molecule type" value="Genomic_DNA"/>
</dbReference>
<dbReference type="Proteomes" id="UP000007797">
    <property type="component" value="Unassembled WGS sequence"/>
</dbReference>
<evidence type="ECO:0000256" key="1">
    <source>
        <dbReference type="ARBA" id="ARBA00004173"/>
    </source>
</evidence>
<dbReference type="RefSeq" id="XP_004354822.1">
    <property type="nucleotide sequence ID" value="XM_004354770.1"/>
</dbReference>
<comment type="subcellular location">
    <subcellularLocation>
        <location evidence="1">Mitochondrion</location>
    </subcellularLocation>
</comment>
<evidence type="ECO:0000313" key="6">
    <source>
        <dbReference type="EMBL" id="EGG16422.1"/>
    </source>
</evidence>
<dbReference type="Pfam" id="PF07542">
    <property type="entry name" value="ATP12"/>
    <property type="match status" value="1"/>
</dbReference>
<protein>
    <submittedName>
        <fullName evidence="6">ATP synthase mitochondrial F1 complex assembly factor 2</fullName>
    </submittedName>
</protein>
<accession>F4Q6B2</accession>
<dbReference type="STRING" id="1054147.F4Q6B2"/>
<keyword evidence="5" id="KW-0143">Chaperone</keyword>
<dbReference type="InterPro" id="IPR011419">
    <property type="entry name" value="ATP12_ATP_synth-F1-assembly"/>
</dbReference>
<dbReference type="Gene3D" id="1.10.3580.10">
    <property type="entry name" value="ATP12 ATPase"/>
    <property type="match status" value="1"/>
</dbReference>
<dbReference type="PANTHER" id="PTHR21013:SF10">
    <property type="entry name" value="ATP SYNTHASE MITOCHONDRIAL F1 COMPLEX ASSEMBLY FACTOR 2"/>
    <property type="match status" value="1"/>
</dbReference>
<evidence type="ECO:0000256" key="5">
    <source>
        <dbReference type="ARBA" id="ARBA00023186"/>
    </source>
</evidence>
<dbReference type="GO" id="GO:0005739">
    <property type="term" value="C:mitochondrion"/>
    <property type="evidence" value="ECO:0007669"/>
    <property type="project" value="UniProtKB-SubCell"/>
</dbReference>
<dbReference type="AlphaFoldDB" id="F4Q6B2"/>